<dbReference type="EMBL" id="WIGM01000577">
    <property type="protein sequence ID" value="KAF6821411.1"/>
    <property type="molecule type" value="Genomic_DNA"/>
</dbReference>
<keyword evidence="2" id="KW-1185">Reference proteome</keyword>
<evidence type="ECO:0000313" key="2">
    <source>
        <dbReference type="Proteomes" id="UP000639643"/>
    </source>
</evidence>
<protein>
    <submittedName>
        <fullName evidence="1">Uncharacterized protein</fullName>
    </submittedName>
</protein>
<dbReference type="OrthoDB" id="5596743at2759"/>
<dbReference type="Proteomes" id="UP000639643">
    <property type="component" value="Unassembled WGS sequence"/>
</dbReference>
<gene>
    <name evidence="1" type="ORF">CMUS01_11407</name>
</gene>
<dbReference type="AlphaFoldDB" id="A0A8H6JZ88"/>
<organism evidence="1 2">
    <name type="scientific">Colletotrichum musicola</name>
    <dbReference type="NCBI Taxonomy" id="2175873"/>
    <lineage>
        <taxon>Eukaryota</taxon>
        <taxon>Fungi</taxon>
        <taxon>Dikarya</taxon>
        <taxon>Ascomycota</taxon>
        <taxon>Pezizomycotina</taxon>
        <taxon>Sordariomycetes</taxon>
        <taxon>Hypocreomycetidae</taxon>
        <taxon>Glomerellales</taxon>
        <taxon>Glomerellaceae</taxon>
        <taxon>Colletotrichum</taxon>
        <taxon>Colletotrichum orchidearum species complex</taxon>
    </lineage>
</organism>
<name>A0A8H6JZ88_9PEZI</name>
<comment type="caution">
    <text evidence="1">The sequence shown here is derived from an EMBL/GenBank/DDBJ whole genome shotgun (WGS) entry which is preliminary data.</text>
</comment>
<evidence type="ECO:0000313" key="1">
    <source>
        <dbReference type="EMBL" id="KAF6821411.1"/>
    </source>
</evidence>
<reference evidence="1" key="1">
    <citation type="journal article" date="2020" name="Phytopathology">
        <title>Genome Sequence Resources of Colletotrichum truncatum, C. plurivorum, C. musicola, and C. sojae: Four Species Pathogenic to Soybean (Glycine max).</title>
        <authorList>
            <person name="Rogerio F."/>
            <person name="Boufleur T.R."/>
            <person name="Ciampi-Guillardi M."/>
            <person name="Sukno S.A."/>
            <person name="Thon M.R."/>
            <person name="Massola Junior N.S."/>
            <person name="Baroncelli R."/>
        </authorList>
    </citation>
    <scope>NUCLEOTIDE SEQUENCE</scope>
    <source>
        <strain evidence="1">LFN0074</strain>
    </source>
</reference>
<accession>A0A8H6JZ88</accession>
<sequence length="239" mass="25328">MENRMSECNSFLAVTQTPSASTRCLTSTVFVTETNVETVTANYTRTIQQRQASPAPIPVSTIPAYASGACPNFAAYTSACSCFGARATTTTAPPQPVVTSTVTFVSTTTVAPFGNDTRPATSCENPFSCDDDVLPVCSVGQFGGCVCFRTVEGRDVCAVPNNCEPTCDTTADCLGGEVCIKQSCCSGGTCMSVDVCLNSSLPRLMFKKRGTAWIRRQIESPSFEALSLRPHDASEEAAR</sequence>
<proteinExistence type="predicted"/>